<name>A0AAX3DUU7_RHOPL</name>
<dbReference type="Proteomes" id="UP001163166">
    <property type="component" value="Chromosome"/>
</dbReference>
<dbReference type="EMBL" id="CP076676">
    <property type="protein sequence ID" value="UYO38604.1"/>
    <property type="molecule type" value="Genomic_DNA"/>
</dbReference>
<dbReference type="RefSeq" id="WP_264074160.1">
    <property type="nucleotide sequence ID" value="NZ_CP076676.1"/>
</dbReference>
<feature type="signal peptide" evidence="1">
    <location>
        <begin position="1"/>
        <end position="22"/>
    </location>
</feature>
<keyword evidence="1" id="KW-0732">Signal</keyword>
<proteinExistence type="predicted"/>
<feature type="chain" id="PRO_5043993614" evidence="1">
    <location>
        <begin position="23"/>
        <end position="199"/>
    </location>
</feature>
<protein>
    <submittedName>
        <fullName evidence="2">Uncharacterized protein</fullName>
    </submittedName>
</protein>
<accession>A0AAX3DUU7</accession>
<evidence type="ECO:0000313" key="3">
    <source>
        <dbReference type="Proteomes" id="UP001163166"/>
    </source>
</evidence>
<evidence type="ECO:0000313" key="2">
    <source>
        <dbReference type="EMBL" id="UYO38604.1"/>
    </source>
</evidence>
<gene>
    <name evidence="2" type="ORF">KQX62_18060</name>
</gene>
<dbReference type="AlphaFoldDB" id="A0AAX3DUU7"/>
<evidence type="ECO:0000256" key="1">
    <source>
        <dbReference type="SAM" id="SignalP"/>
    </source>
</evidence>
<organism evidence="2 3">
    <name type="scientific">Rhodopseudomonas palustris</name>
    <dbReference type="NCBI Taxonomy" id="1076"/>
    <lineage>
        <taxon>Bacteria</taxon>
        <taxon>Pseudomonadati</taxon>
        <taxon>Pseudomonadota</taxon>
        <taxon>Alphaproteobacteria</taxon>
        <taxon>Hyphomicrobiales</taxon>
        <taxon>Nitrobacteraceae</taxon>
        <taxon>Rhodopseudomonas</taxon>
    </lineage>
</organism>
<reference evidence="2" key="1">
    <citation type="journal article" date="2022" name="Biol. Control">
        <title>In silico genomic analysis of Rhodopseudomonas palustris strains revealed potential biocontrol agents and crop yield enhancers.</title>
        <authorList>
            <person name="Surachat K."/>
            <person name="Kantachote D."/>
            <person name="Deachamag P."/>
            <person name="Wonglapsuwan M."/>
        </authorList>
    </citation>
    <scope>NUCLEOTIDE SEQUENCE</scope>
    <source>
        <strain evidence="2">TLS06</strain>
    </source>
</reference>
<sequence length="199" mass="21746">MRKALVFGVLAILLAAASPARAQLSLPYPALTIFFRTADLEPLSQSHFVLNLAAQSSAKIPQDNVNLFDDFYLINGQWSGSPNSLIVHFNGVLQNLGQRQTPPWIGVAQFSNHAITYDIQAGFQQVKAKYGMPNARAAGVVVYRTLNTGLLVYDYRIPVKGGRCQEYLFTPDSGGFQIGMQVNCYISLAAVGRGRAGHR</sequence>